<evidence type="ECO:0000313" key="3">
    <source>
        <dbReference type="EMBL" id="CAF3602208.1"/>
    </source>
</evidence>
<reference evidence="2" key="1">
    <citation type="submission" date="2021-02" db="EMBL/GenBank/DDBJ databases">
        <authorList>
            <person name="Nowell W R."/>
        </authorList>
    </citation>
    <scope>NUCLEOTIDE SEQUENCE</scope>
</reference>
<dbReference type="Proteomes" id="UP000681722">
    <property type="component" value="Unassembled WGS sequence"/>
</dbReference>
<protein>
    <submittedName>
        <fullName evidence="2">Uncharacterized protein</fullName>
    </submittedName>
</protein>
<evidence type="ECO:0000256" key="1">
    <source>
        <dbReference type="SAM" id="MobiDB-lite"/>
    </source>
</evidence>
<evidence type="ECO:0000313" key="4">
    <source>
        <dbReference type="Proteomes" id="UP000663829"/>
    </source>
</evidence>
<dbReference type="Proteomes" id="UP000663829">
    <property type="component" value="Unassembled WGS sequence"/>
</dbReference>
<dbReference type="EMBL" id="CAJOBC010000572">
    <property type="protein sequence ID" value="CAF3602208.1"/>
    <property type="molecule type" value="Genomic_DNA"/>
</dbReference>
<comment type="caution">
    <text evidence="2">The sequence shown here is derived from an EMBL/GenBank/DDBJ whole genome shotgun (WGS) entry which is preliminary data.</text>
</comment>
<dbReference type="EMBL" id="CAJNOQ010000572">
    <property type="protein sequence ID" value="CAF0816124.1"/>
    <property type="molecule type" value="Genomic_DNA"/>
</dbReference>
<feature type="region of interest" description="Disordered" evidence="1">
    <location>
        <begin position="312"/>
        <end position="359"/>
    </location>
</feature>
<evidence type="ECO:0000313" key="2">
    <source>
        <dbReference type="EMBL" id="CAF0816124.1"/>
    </source>
</evidence>
<dbReference type="AlphaFoldDB" id="A0A813TN22"/>
<name>A0A813TN22_9BILA</name>
<keyword evidence="4" id="KW-1185">Reference proteome</keyword>
<proteinExistence type="predicted"/>
<gene>
    <name evidence="2" type="ORF">GPM918_LOCUS4295</name>
    <name evidence="3" type="ORF">SRO942_LOCUS4296</name>
</gene>
<accession>A0A813TN22</accession>
<organism evidence="2 4">
    <name type="scientific">Didymodactylos carnosus</name>
    <dbReference type="NCBI Taxonomy" id="1234261"/>
    <lineage>
        <taxon>Eukaryota</taxon>
        <taxon>Metazoa</taxon>
        <taxon>Spiralia</taxon>
        <taxon>Gnathifera</taxon>
        <taxon>Rotifera</taxon>
        <taxon>Eurotatoria</taxon>
        <taxon>Bdelloidea</taxon>
        <taxon>Philodinida</taxon>
        <taxon>Philodinidae</taxon>
        <taxon>Didymodactylos</taxon>
    </lineage>
</organism>
<sequence>MVVNDTINKSSTNCPLLHRYCSPQHFASSQHQFGTFGQSTSVLNLPQQSTIPLQKTIYHSQNSSKCVSPIHCPQQHQQKVQGAVESTTMATAKRSSTPIAHNPPFECVWNWILFSPTHYPEYYSPQQCKINDSSSTIYSNTEENDLISWLLDSDEDLSSSTDTTDAASDDESSTIDSVVRQRCASPTRSDSDDGYISSSDQGSNSLIYSSCELIKDEEILVEKLPKINPSSSSSIQDTSLHAPLKKAPLSYAATVSSSKPNTILSKIPTSPIKPPMATINDSPILRSPTSTTSLQKPKLFFVAPRFERLYQQKERTNNTSSSSTNNKIRTLNQQPTTLTTTLRSSRPLTTTTITTKRRS</sequence>
<feature type="compositionally biased region" description="Low complexity" evidence="1">
    <location>
        <begin position="317"/>
        <end position="359"/>
    </location>
</feature>
<feature type="region of interest" description="Disordered" evidence="1">
    <location>
        <begin position="158"/>
        <end position="199"/>
    </location>
</feature>